<dbReference type="PANTHER" id="PTHR11697">
    <property type="entry name" value="GENERAL TRANSCRIPTION FACTOR 2-RELATED ZINC FINGER PROTEIN"/>
    <property type="match status" value="1"/>
</dbReference>
<sequence length="284" mass="33119">MESFDFILALHLMIDILGVTNELSQALQRKNQDIVNAMKLVQISKQQLQMMRDNGWNSLLEEVSRFCNVFEVVVPVMSSTFKARRRSTRRNDDVTNLHHYRVEFFYTIIDMQLQELNNRFSEASTELLLCISYLNPSSSFSAYNKEKLIRLAELYSADFLVVELVASEHHLSTYILDMRTSEEFSSLESIADIAKQFVKIKKDILYPLVYRLLVLALTLPVATATVERAFSAMKIVKHRLRSKMGDDWLNDCLVPYIEKEVFDLVPNEVIMQHYQKMQNRMQSL</sequence>
<dbReference type="EMBL" id="KZ502363">
    <property type="protein sequence ID" value="PKU80240.1"/>
    <property type="molecule type" value="Genomic_DNA"/>
</dbReference>
<dbReference type="SUPFAM" id="SSF53098">
    <property type="entry name" value="Ribonuclease H-like"/>
    <property type="match status" value="1"/>
</dbReference>
<dbReference type="AlphaFoldDB" id="A0A2I0WX60"/>
<reference evidence="2 3" key="2">
    <citation type="journal article" date="2017" name="Nature">
        <title>The Apostasia genome and the evolution of orchids.</title>
        <authorList>
            <person name="Zhang G.Q."/>
            <person name="Liu K.W."/>
            <person name="Li Z."/>
            <person name="Lohaus R."/>
            <person name="Hsiao Y.Y."/>
            <person name="Niu S.C."/>
            <person name="Wang J.Y."/>
            <person name="Lin Y.C."/>
            <person name="Xu Q."/>
            <person name="Chen L.J."/>
            <person name="Yoshida K."/>
            <person name="Fujiwara S."/>
            <person name="Wang Z.W."/>
            <person name="Zhang Y.Q."/>
            <person name="Mitsuda N."/>
            <person name="Wang M."/>
            <person name="Liu G.H."/>
            <person name="Pecoraro L."/>
            <person name="Huang H.X."/>
            <person name="Xiao X.J."/>
            <person name="Lin M."/>
            <person name="Wu X.Y."/>
            <person name="Wu W.L."/>
            <person name="Chen Y.Y."/>
            <person name="Chang S.B."/>
            <person name="Sakamoto S."/>
            <person name="Ohme-Takagi M."/>
            <person name="Yagi M."/>
            <person name="Zeng S.J."/>
            <person name="Shen C.Y."/>
            <person name="Yeh C.M."/>
            <person name="Luo Y.B."/>
            <person name="Tsai W.C."/>
            <person name="Van de Peer Y."/>
            <person name="Liu Z.J."/>
        </authorList>
    </citation>
    <scope>NUCLEOTIDE SEQUENCE [LARGE SCALE GENOMIC DNA]</scope>
    <source>
        <tissue evidence="2">The whole plant</tissue>
    </source>
</reference>
<dbReference type="GO" id="GO:0046983">
    <property type="term" value="F:protein dimerization activity"/>
    <property type="evidence" value="ECO:0007669"/>
    <property type="project" value="InterPro"/>
</dbReference>
<protein>
    <recommendedName>
        <fullName evidence="1">HAT C-terminal dimerisation domain-containing protein</fullName>
    </recommendedName>
</protein>
<evidence type="ECO:0000313" key="2">
    <source>
        <dbReference type="EMBL" id="PKU80240.1"/>
    </source>
</evidence>
<name>A0A2I0WX60_9ASPA</name>
<reference evidence="2 3" key="1">
    <citation type="journal article" date="2016" name="Sci. Rep.">
        <title>The Dendrobium catenatum Lindl. genome sequence provides insights into polysaccharide synthase, floral development and adaptive evolution.</title>
        <authorList>
            <person name="Zhang G.Q."/>
            <person name="Xu Q."/>
            <person name="Bian C."/>
            <person name="Tsai W.C."/>
            <person name="Yeh C.M."/>
            <person name="Liu K.W."/>
            <person name="Yoshida K."/>
            <person name="Zhang L.S."/>
            <person name="Chang S.B."/>
            <person name="Chen F."/>
            <person name="Shi Y."/>
            <person name="Su Y.Y."/>
            <person name="Zhang Y.Q."/>
            <person name="Chen L.J."/>
            <person name="Yin Y."/>
            <person name="Lin M."/>
            <person name="Huang H."/>
            <person name="Deng H."/>
            <person name="Wang Z.W."/>
            <person name="Zhu S.L."/>
            <person name="Zhao X."/>
            <person name="Deng C."/>
            <person name="Niu S.C."/>
            <person name="Huang J."/>
            <person name="Wang M."/>
            <person name="Liu G.H."/>
            <person name="Yang H.J."/>
            <person name="Xiao X.J."/>
            <person name="Hsiao Y.Y."/>
            <person name="Wu W.L."/>
            <person name="Chen Y.Y."/>
            <person name="Mitsuda N."/>
            <person name="Ohme-Takagi M."/>
            <person name="Luo Y.B."/>
            <person name="Van de Peer Y."/>
            <person name="Liu Z.J."/>
        </authorList>
    </citation>
    <scope>NUCLEOTIDE SEQUENCE [LARGE SCALE GENOMIC DNA]</scope>
    <source>
        <tissue evidence="2">The whole plant</tissue>
    </source>
</reference>
<evidence type="ECO:0000259" key="1">
    <source>
        <dbReference type="Pfam" id="PF05699"/>
    </source>
</evidence>
<feature type="domain" description="HAT C-terminal dimerisation" evidence="1">
    <location>
        <begin position="201"/>
        <end position="259"/>
    </location>
</feature>
<dbReference type="Pfam" id="PF05699">
    <property type="entry name" value="Dimer_Tnp_hAT"/>
    <property type="match status" value="1"/>
</dbReference>
<proteinExistence type="predicted"/>
<evidence type="ECO:0000313" key="3">
    <source>
        <dbReference type="Proteomes" id="UP000233837"/>
    </source>
</evidence>
<dbReference type="InterPro" id="IPR012337">
    <property type="entry name" value="RNaseH-like_sf"/>
</dbReference>
<gene>
    <name evidence="2" type="ORF">MA16_Dca005771</name>
</gene>
<dbReference type="STRING" id="906689.A0A2I0WX60"/>
<keyword evidence="3" id="KW-1185">Reference proteome</keyword>
<organism evidence="2 3">
    <name type="scientific">Dendrobium catenatum</name>
    <dbReference type="NCBI Taxonomy" id="906689"/>
    <lineage>
        <taxon>Eukaryota</taxon>
        <taxon>Viridiplantae</taxon>
        <taxon>Streptophyta</taxon>
        <taxon>Embryophyta</taxon>
        <taxon>Tracheophyta</taxon>
        <taxon>Spermatophyta</taxon>
        <taxon>Magnoliopsida</taxon>
        <taxon>Liliopsida</taxon>
        <taxon>Asparagales</taxon>
        <taxon>Orchidaceae</taxon>
        <taxon>Epidendroideae</taxon>
        <taxon>Malaxideae</taxon>
        <taxon>Dendrobiinae</taxon>
        <taxon>Dendrobium</taxon>
    </lineage>
</organism>
<accession>A0A2I0WX60</accession>
<dbReference type="InterPro" id="IPR055298">
    <property type="entry name" value="AtLOH3-like"/>
</dbReference>
<dbReference type="Proteomes" id="UP000233837">
    <property type="component" value="Unassembled WGS sequence"/>
</dbReference>
<dbReference type="PANTHER" id="PTHR11697:SF230">
    <property type="entry name" value="ZINC FINGER, MYM DOMAIN CONTAINING 1"/>
    <property type="match status" value="1"/>
</dbReference>
<dbReference type="InterPro" id="IPR008906">
    <property type="entry name" value="HATC_C_dom"/>
</dbReference>